<comment type="catalytic activity">
    <reaction evidence="1 10">
        <text>ATP-dependent breakage, passage and rejoining of double-stranded DNA.</text>
        <dbReference type="EC" id="5.6.2.2"/>
    </reaction>
</comment>
<dbReference type="InterPro" id="IPR013760">
    <property type="entry name" value="Topo_IIA-like_dom_sf"/>
</dbReference>
<dbReference type="SMART" id="SM00434">
    <property type="entry name" value="TOP4c"/>
    <property type="match status" value="1"/>
</dbReference>
<dbReference type="InterPro" id="IPR001154">
    <property type="entry name" value="TopoII_euk"/>
</dbReference>
<dbReference type="EC" id="5.6.2.2" evidence="4"/>
<keyword evidence="7 10" id="KW-0799">Topoisomerase</keyword>
<dbReference type="PANTHER" id="PTHR10169">
    <property type="entry name" value="DNA TOPOISOMERASE/GYRASE"/>
    <property type="match status" value="1"/>
</dbReference>
<comment type="cofactor">
    <cofactor evidence="2">
        <name>Mg(2+)</name>
        <dbReference type="ChEBI" id="CHEBI:18420"/>
    </cofactor>
</comment>
<evidence type="ECO:0000256" key="2">
    <source>
        <dbReference type="ARBA" id="ARBA00001946"/>
    </source>
</evidence>
<evidence type="ECO:0000256" key="1">
    <source>
        <dbReference type="ARBA" id="ARBA00000185"/>
    </source>
</evidence>
<proteinExistence type="inferred from homology"/>
<evidence type="ECO:0000256" key="4">
    <source>
        <dbReference type="ARBA" id="ARBA00012895"/>
    </source>
</evidence>
<feature type="domain" description="Topo IIA-type catalytic" evidence="12">
    <location>
        <begin position="136"/>
        <end position="555"/>
    </location>
</feature>
<dbReference type="Gene3D" id="1.10.268.10">
    <property type="entry name" value="Topoisomerase, domain 3"/>
    <property type="match status" value="1"/>
</dbReference>
<evidence type="ECO:0000256" key="11">
    <source>
        <dbReference type="SAM" id="MobiDB-lite"/>
    </source>
</evidence>
<keyword evidence="8 10" id="KW-0238">DNA-binding</keyword>
<dbReference type="Pfam" id="PF00521">
    <property type="entry name" value="DNA_topoisoIV"/>
    <property type="match status" value="1"/>
</dbReference>
<reference evidence="13 14" key="1">
    <citation type="journal article" date="2017" name="Sci. Rep.">
        <title>Characterization and diversity of phages infecting Aeromonas salmonicida subsp. salmonicida.</title>
        <authorList>
            <person name="Vincent A.T."/>
            <person name="Paquet V.E."/>
            <person name="Bernatchez A."/>
            <person name="Tremblay D.M."/>
            <person name="Moineau S."/>
            <person name="Charette S.J."/>
        </authorList>
    </citation>
    <scope>NUCLEOTIDE SEQUENCE [LARGE SCALE GENOMIC DNA]</scope>
</reference>
<keyword evidence="5" id="KW-0547">Nucleotide-binding</keyword>
<protein>
    <recommendedName>
        <fullName evidence="4">DNA topoisomerase (ATP-hydrolyzing)</fullName>
        <ecNumber evidence="4">5.6.2.2</ecNumber>
    </recommendedName>
</protein>
<dbReference type="Proteomes" id="UP000222894">
    <property type="component" value="Genome"/>
</dbReference>
<organism evidence="13 14">
    <name type="scientific">Aeromonas phage 44RR2.8t.2</name>
    <dbReference type="NCBI Taxonomy" id="1932900"/>
    <lineage>
        <taxon>Viruses</taxon>
        <taxon>Duplodnaviria</taxon>
        <taxon>Heunggongvirae</taxon>
        <taxon>Uroviricota</taxon>
        <taxon>Caudoviricetes</taxon>
        <taxon>Pantevenvirales</taxon>
        <taxon>Straboviridae</taxon>
        <taxon>Biquartavirus</taxon>
        <taxon>Biquartavirus 44RR2</taxon>
    </lineage>
</organism>
<evidence type="ECO:0000256" key="10">
    <source>
        <dbReference type="PROSITE-ProRule" id="PRU01384"/>
    </source>
</evidence>
<dbReference type="PANTHER" id="PTHR10169:SF38">
    <property type="entry name" value="DNA TOPOISOMERASE 2"/>
    <property type="match status" value="1"/>
</dbReference>
<dbReference type="PROSITE" id="PS52040">
    <property type="entry name" value="TOPO_IIA"/>
    <property type="match status" value="1"/>
</dbReference>
<dbReference type="Gene3D" id="3.30.1360.40">
    <property type="match status" value="1"/>
</dbReference>
<dbReference type="GO" id="GO:0005524">
    <property type="term" value="F:ATP binding"/>
    <property type="evidence" value="ECO:0007669"/>
    <property type="project" value="UniProtKB-KW"/>
</dbReference>
<accession>A0A219YAH8</accession>
<evidence type="ECO:0000256" key="8">
    <source>
        <dbReference type="ARBA" id="ARBA00023125"/>
    </source>
</evidence>
<keyword evidence="9 10" id="KW-0413">Isomerase</keyword>
<evidence type="ECO:0000256" key="9">
    <source>
        <dbReference type="ARBA" id="ARBA00023235"/>
    </source>
</evidence>
<dbReference type="GO" id="GO:0006265">
    <property type="term" value="P:DNA topological change"/>
    <property type="evidence" value="ECO:0007669"/>
    <property type="project" value="UniProtKB-UniRule"/>
</dbReference>
<dbReference type="InterPro" id="IPR013758">
    <property type="entry name" value="Topo_IIA_A/C_ab"/>
</dbReference>
<evidence type="ECO:0000256" key="6">
    <source>
        <dbReference type="ARBA" id="ARBA00022840"/>
    </source>
</evidence>
<comment type="similarity">
    <text evidence="3">Belongs to the type II topoisomerase family.</text>
</comment>
<name>A0A219YAH8_9CAUD</name>
<dbReference type="InterPro" id="IPR002205">
    <property type="entry name" value="Topo_IIA_dom_A"/>
</dbReference>
<evidence type="ECO:0000313" key="13">
    <source>
        <dbReference type="EMBL" id="APU00713.1"/>
    </source>
</evidence>
<sequence length="555" mass="63256">MNFSLDAFFDEEPASPAQKQTSNPETPPWDVEVDLTLGAKEDVWFAPAGYQRGLIEVEPGDTGEIEVIEPMEHPTEDEVISEQIRQCEDALAQEIPAWKRTILSNHLTELHNRSLQSIINHEALEFAMYTVEERAIPSLIDGLKPVQRFFMYRALEYAKQNRSKFNKVAALAGGVSEAGYHHGEGSAAGAGQLIANTWNNNIPILEGDGNFGSRMVQQAAAPRYVFCRVHQNFWDIYRDIELAPVHPEPEHLPPRYYLPVIPMVLANGVKGIATGYATNIFPHSYKSLIKCTKAAIEGKPIPRLEVQFPEFSGVIRRVSAKTIEVEGLYELSGQTKLTITELPVKFDRLSYVILLDKLKDQGKIVSYKEQHKNGFRFDVTLKRQDKFGEQLQNNPEATHEKIIKMFGLRQVLTQNITVLNPEGKLAEYECAEDVIRDFVEHRRKFTAERVEYERQKSEHARDLAWAKFKFINMVIDDKITIKGKQKAELVKEIASNPDFKGFENELVGMSIYRMTEDETYKLQDEAIKQGKLFDYWLGTTPEAEYINDLNSLKGK</sequence>
<feature type="region of interest" description="Disordered" evidence="11">
    <location>
        <begin position="1"/>
        <end position="28"/>
    </location>
</feature>
<dbReference type="Gene3D" id="3.90.199.10">
    <property type="entry name" value="Topoisomerase II, domain 5"/>
    <property type="match status" value="1"/>
</dbReference>
<evidence type="ECO:0000259" key="12">
    <source>
        <dbReference type="PROSITE" id="PS52040"/>
    </source>
</evidence>
<evidence type="ECO:0000256" key="7">
    <source>
        <dbReference type="ARBA" id="ARBA00023029"/>
    </source>
</evidence>
<dbReference type="SUPFAM" id="SSF56719">
    <property type="entry name" value="Type II DNA topoisomerase"/>
    <property type="match status" value="1"/>
</dbReference>
<dbReference type="InterPro" id="IPR013757">
    <property type="entry name" value="Topo_IIA_A_a_sf"/>
</dbReference>
<feature type="active site" description="O-(5'-phospho-DNA)-tyrosine intermediate" evidence="10">
    <location>
        <position position="224"/>
    </location>
</feature>
<evidence type="ECO:0000256" key="5">
    <source>
        <dbReference type="ARBA" id="ARBA00022741"/>
    </source>
</evidence>
<dbReference type="GO" id="GO:0000819">
    <property type="term" value="P:sister chromatid segregation"/>
    <property type="evidence" value="ECO:0007669"/>
    <property type="project" value="TreeGrafter"/>
</dbReference>
<dbReference type="GO" id="GO:0003918">
    <property type="term" value="F:DNA topoisomerase type II (double strand cut, ATP-hydrolyzing) activity"/>
    <property type="evidence" value="ECO:0007669"/>
    <property type="project" value="UniProtKB-EC"/>
</dbReference>
<evidence type="ECO:0000256" key="3">
    <source>
        <dbReference type="ARBA" id="ARBA00011080"/>
    </source>
</evidence>
<dbReference type="InterPro" id="IPR050634">
    <property type="entry name" value="DNA_Topoisomerase_II"/>
</dbReference>
<dbReference type="PRINTS" id="PR01158">
    <property type="entry name" value="TOPISMRASEII"/>
</dbReference>
<keyword evidence="6" id="KW-0067">ATP-binding</keyword>
<dbReference type="EMBL" id="KY290948">
    <property type="protein sequence ID" value="APU00713.1"/>
    <property type="molecule type" value="Genomic_DNA"/>
</dbReference>
<evidence type="ECO:0000313" key="14">
    <source>
        <dbReference type="Proteomes" id="UP000222894"/>
    </source>
</evidence>
<dbReference type="GO" id="GO:0003677">
    <property type="term" value="F:DNA binding"/>
    <property type="evidence" value="ECO:0007669"/>
    <property type="project" value="UniProtKB-UniRule"/>
</dbReference>